<keyword evidence="1" id="KW-1133">Transmembrane helix</keyword>
<dbReference type="VEuPathDB" id="MicrosporidiaDB:NCER_102538"/>
<dbReference type="GeneID" id="36319091"/>
<dbReference type="AlphaFoldDB" id="A0A0F9YME5"/>
<name>A0A0F9YME5_9MICR</name>
<keyword evidence="1" id="KW-0812">Transmembrane</keyword>
<dbReference type="RefSeq" id="XP_024329699.1">
    <property type="nucleotide sequence ID" value="XM_024474181.1"/>
</dbReference>
<dbReference type="EMBL" id="JPQZ01000161">
    <property type="protein sequence ID" value="KKO73957.1"/>
    <property type="molecule type" value="Genomic_DNA"/>
</dbReference>
<protein>
    <recommendedName>
        <fullName evidence="4">Transmembrane protein</fullName>
    </recommendedName>
</protein>
<accession>A0A0F9YME5</accession>
<gene>
    <name evidence="2" type="ORF">AAJ76_1610004389</name>
</gene>
<dbReference type="Proteomes" id="UP000034350">
    <property type="component" value="Unassembled WGS sequence"/>
</dbReference>
<proteinExistence type="predicted"/>
<keyword evidence="1" id="KW-0472">Membrane</keyword>
<organism evidence="2 3">
    <name type="scientific">Vairimorpha ceranae</name>
    <dbReference type="NCBI Taxonomy" id="40302"/>
    <lineage>
        <taxon>Eukaryota</taxon>
        <taxon>Fungi</taxon>
        <taxon>Fungi incertae sedis</taxon>
        <taxon>Microsporidia</taxon>
        <taxon>Nosematidae</taxon>
        <taxon>Vairimorpha</taxon>
    </lineage>
</organism>
<evidence type="ECO:0000313" key="2">
    <source>
        <dbReference type="EMBL" id="KKO73957.1"/>
    </source>
</evidence>
<evidence type="ECO:0008006" key="4">
    <source>
        <dbReference type="Google" id="ProtNLM"/>
    </source>
</evidence>
<evidence type="ECO:0000313" key="3">
    <source>
        <dbReference type="Proteomes" id="UP000034350"/>
    </source>
</evidence>
<sequence>MKMNTIDYVSILLALIIFLVIFMYNYKKGHRQEISSPINLLTMSSEIIENSRWIHIYAALKIKNEHCHDENTLRLFYYTSLIFKHAGNTNQSDCFIFYNTQGVKKEQTFKFCKLFIECQEKNLFTINSLRKKCEIFNFGVKSNYEGQIIISLDLRRNDLTKFNSYIFLRIFNTFKHLFDENVQKLLCEKYILHGHYNTAYSVIDVLGGFFLYEMYIRQFDFKCIQQK</sequence>
<feature type="transmembrane region" description="Helical" evidence="1">
    <location>
        <begin position="6"/>
        <end position="26"/>
    </location>
</feature>
<evidence type="ECO:0000256" key="1">
    <source>
        <dbReference type="SAM" id="Phobius"/>
    </source>
</evidence>
<comment type="caution">
    <text evidence="2">The sequence shown here is derived from an EMBL/GenBank/DDBJ whole genome shotgun (WGS) entry which is preliminary data.</text>
</comment>
<reference evidence="2 3" key="1">
    <citation type="journal article" date="2015" name="Environ. Microbiol.">
        <title>Genome analyses suggest the presence of polyploidy and recent human-driven expansions in eight global populations of the honeybee pathogen Nosema ceranae.</title>
        <authorList>
            <person name="Pelin A."/>
            <person name="Selman M."/>
            <person name="Aris-Brosou S."/>
            <person name="Farinelli L."/>
            <person name="Corradi N."/>
        </authorList>
    </citation>
    <scope>NUCLEOTIDE SEQUENCE [LARGE SCALE GENOMIC DNA]</scope>
    <source>
        <strain evidence="2 3">PA08 1199</strain>
    </source>
</reference>
<dbReference type="VEuPathDB" id="MicrosporidiaDB:AAJ76_1610004389"/>
<keyword evidence="3" id="KW-1185">Reference proteome</keyword>